<dbReference type="EMBL" id="KZ821241">
    <property type="protein sequence ID" value="PYH43768.1"/>
    <property type="molecule type" value="Genomic_DNA"/>
</dbReference>
<evidence type="ECO:0008006" key="4">
    <source>
        <dbReference type="Google" id="ProtNLM"/>
    </source>
</evidence>
<reference evidence="2 3" key="1">
    <citation type="submission" date="2016-12" db="EMBL/GenBank/DDBJ databases">
        <title>The genomes of Aspergillus section Nigri reveals drivers in fungal speciation.</title>
        <authorList>
            <consortium name="DOE Joint Genome Institute"/>
            <person name="Vesth T.C."/>
            <person name="Nybo J."/>
            <person name="Theobald S."/>
            <person name="Brandl J."/>
            <person name="Frisvad J.C."/>
            <person name="Nielsen K.F."/>
            <person name="Lyhne E.K."/>
            <person name="Kogle M.E."/>
            <person name="Kuo A."/>
            <person name="Riley R."/>
            <person name="Clum A."/>
            <person name="Nolan M."/>
            <person name="Lipzen A."/>
            <person name="Salamov A."/>
            <person name="Henrissat B."/>
            <person name="Wiebenga A."/>
            <person name="De Vries R.P."/>
            <person name="Grigoriev I.V."/>
            <person name="Mortensen U.H."/>
            <person name="Andersen M.R."/>
            <person name="Baker S.E."/>
        </authorList>
    </citation>
    <scope>NUCLEOTIDE SEQUENCE [LARGE SCALE GENOMIC DNA]</scope>
    <source>
        <strain evidence="2 3">JOP 1030-1</strain>
    </source>
</reference>
<organism evidence="2 3">
    <name type="scientific">Aspergillus saccharolyticus JOP 1030-1</name>
    <dbReference type="NCBI Taxonomy" id="1450539"/>
    <lineage>
        <taxon>Eukaryota</taxon>
        <taxon>Fungi</taxon>
        <taxon>Dikarya</taxon>
        <taxon>Ascomycota</taxon>
        <taxon>Pezizomycotina</taxon>
        <taxon>Eurotiomycetes</taxon>
        <taxon>Eurotiomycetidae</taxon>
        <taxon>Eurotiales</taxon>
        <taxon>Aspergillaceae</taxon>
        <taxon>Aspergillus</taxon>
        <taxon>Aspergillus subgen. Circumdati</taxon>
    </lineage>
</organism>
<gene>
    <name evidence="2" type="ORF">BP01DRAFT_384152</name>
</gene>
<dbReference type="SUPFAM" id="SSF49503">
    <property type="entry name" value="Cupredoxins"/>
    <property type="match status" value="1"/>
</dbReference>
<dbReference type="AlphaFoldDB" id="A0A318ZUL0"/>
<dbReference type="RefSeq" id="XP_025429750.1">
    <property type="nucleotide sequence ID" value="XM_025577483.1"/>
</dbReference>
<keyword evidence="3" id="KW-1185">Reference proteome</keyword>
<dbReference type="InterPro" id="IPR008972">
    <property type="entry name" value="Cupredoxin"/>
</dbReference>
<protein>
    <recommendedName>
        <fullName evidence="4">Plastocyanin-like domain-containing protein</fullName>
    </recommendedName>
</protein>
<dbReference type="GeneID" id="37078712"/>
<dbReference type="Proteomes" id="UP000248349">
    <property type="component" value="Unassembled WGS sequence"/>
</dbReference>
<name>A0A318ZUL0_9EURO</name>
<evidence type="ECO:0000313" key="3">
    <source>
        <dbReference type="Proteomes" id="UP000248349"/>
    </source>
</evidence>
<accession>A0A318ZUL0</accession>
<evidence type="ECO:0000313" key="2">
    <source>
        <dbReference type="EMBL" id="PYH43768.1"/>
    </source>
</evidence>
<proteinExistence type="predicted"/>
<dbReference type="Gene3D" id="2.60.40.420">
    <property type="entry name" value="Cupredoxins - blue copper proteins"/>
    <property type="match status" value="1"/>
</dbReference>
<sequence length="129" mass="14430">MLLQRSGRLISKQKQQGRRGGPAAGWDITTVDELYRTAQTDGPPNLDNGLINDTNGDEGTSYRLRAYNAAVDTHVEFMLDNHTISPTRPRLLHPGAGKWDVRWGQPVRLHLWNQQAARKRAFGARVSDG</sequence>
<feature type="region of interest" description="Disordered" evidence="1">
    <location>
        <begin position="1"/>
        <end position="25"/>
    </location>
</feature>
<evidence type="ECO:0000256" key="1">
    <source>
        <dbReference type="SAM" id="MobiDB-lite"/>
    </source>
</evidence>
<dbReference type="STRING" id="1450539.A0A318ZUL0"/>
<dbReference type="OrthoDB" id="2121828at2759"/>